<evidence type="ECO:0000313" key="2">
    <source>
        <dbReference type="EMBL" id="VXC93579.1"/>
    </source>
</evidence>
<name>A0A654CK74_SPHMU</name>
<feature type="transmembrane region" description="Helical" evidence="1">
    <location>
        <begin position="20"/>
        <end position="37"/>
    </location>
</feature>
<dbReference type="Proteomes" id="UP000432350">
    <property type="component" value="Unassembled WGS sequence"/>
</dbReference>
<evidence type="ECO:0000313" key="3">
    <source>
        <dbReference type="Proteomes" id="UP000432350"/>
    </source>
</evidence>
<reference evidence="2 3" key="1">
    <citation type="submission" date="2019-10" db="EMBL/GenBank/DDBJ databases">
        <authorList>
            <person name="Karimi E."/>
        </authorList>
    </citation>
    <scope>NUCLEOTIDE SEQUENCE [LARGE SCALE GENOMIC DNA]</scope>
    <source>
        <strain evidence="2">Sphingobacterium sp. 8BC</strain>
    </source>
</reference>
<accession>A0A654CK74</accession>
<dbReference type="EMBL" id="CABWMV010000024">
    <property type="protein sequence ID" value="VXC93579.1"/>
    <property type="molecule type" value="Genomic_DNA"/>
</dbReference>
<keyword evidence="1" id="KW-0472">Membrane</keyword>
<organism evidence="2 3">
    <name type="scientific">Sphingobacterium multivorum</name>
    <dbReference type="NCBI Taxonomy" id="28454"/>
    <lineage>
        <taxon>Bacteria</taxon>
        <taxon>Pseudomonadati</taxon>
        <taxon>Bacteroidota</taxon>
        <taxon>Sphingobacteriia</taxon>
        <taxon>Sphingobacteriales</taxon>
        <taxon>Sphingobacteriaceae</taxon>
        <taxon>Sphingobacterium</taxon>
    </lineage>
</organism>
<keyword evidence="1" id="KW-0812">Transmembrane</keyword>
<gene>
    <name evidence="2" type="ORF">SPHINGO8BC_50987</name>
</gene>
<keyword evidence="1" id="KW-1133">Transmembrane helix</keyword>
<protein>
    <submittedName>
        <fullName evidence="2">Uncharacterized protein</fullName>
    </submittedName>
</protein>
<proteinExistence type="predicted"/>
<sequence>MRNRSAFVWGMFGTASHQGAPLGVLIFYFISNVLFVCEQFE</sequence>
<dbReference type="AlphaFoldDB" id="A0A654CK74"/>
<evidence type="ECO:0000256" key="1">
    <source>
        <dbReference type="SAM" id="Phobius"/>
    </source>
</evidence>